<dbReference type="EMBL" id="FR773153">
    <property type="protein sequence ID" value="CBY92703.1"/>
    <property type="molecule type" value="Genomic_DNA"/>
</dbReference>
<evidence type="ECO:0000256" key="1">
    <source>
        <dbReference type="ARBA" id="ARBA00022730"/>
    </source>
</evidence>
<reference evidence="7 8" key="1">
    <citation type="journal article" date="2011" name="J. Bacteriol.">
        <title>Complete genome sequence of Mycoplasma haemofelis, a hemotropic mycoplasma.</title>
        <authorList>
            <person name="Barker E.N."/>
            <person name="Helps C.R."/>
            <person name="Peters I.R."/>
            <person name="Darby A.C."/>
            <person name="Radford A.D."/>
            <person name="Tasker S."/>
        </authorList>
    </citation>
    <scope>NUCLEOTIDE SEQUENCE [LARGE SCALE GENOMIC DNA]</scope>
    <source>
        <strain evidence="7 8">Langford 1</strain>
    </source>
</reference>
<sequence length="77" mass="8867">MPNILSNAKSLKKDKARRLVRIAAKKNLKRVIDKSLESKDISLVYKTLDSQLSRGIIKKNKCNRLKARYASRINNLK</sequence>
<organism evidence="7 8">
    <name type="scientific">Mycoplasma haemofelis (strain Langford 1)</name>
    <name type="common">Haemobartonella felis</name>
    <dbReference type="NCBI Taxonomy" id="941640"/>
    <lineage>
        <taxon>Bacteria</taxon>
        <taxon>Bacillati</taxon>
        <taxon>Mycoplasmatota</taxon>
        <taxon>Mollicutes</taxon>
        <taxon>Mycoplasmataceae</taxon>
        <taxon>Mycoplasma</taxon>
    </lineage>
</organism>
<evidence type="ECO:0000256" key="5">
    <source>
        <dbReference type="ARBA" id="ARBA00035136"/>
    </source>
</evidence>
<proteinExistence type="predicted"/>
<evidence type="ECO:0000256" key="4">
    <source>
        <dbReference type="ARBA" id="ARBA00023274"/>
    </source>
</evidence>
<gene>
    <name evidence="7" type="primary">rpsT</name>
    <name evidence="7" type="ordered locus">HF1_06950</name>
</gene>
<name>E8ZHT2_MYCHL</name>
<dbReference type="SUPFAM" id="SSF46992">
    <property type="entry name" value="Ribosomal protein S20"/>
    <property type="match status" value="1"/>
</dbReference>
<dbReference type="AlphaFoldDB" id="E8ZHT2"/>
<evidence type="ECO:0000313" key="7">
    <source>
        <dbReference type="EMBL" id="CBY92703.1"/>
    </source>
</evidence>
<accession>E8ZHT2</accession>
<dbReference type="InterPro" id="IPR036510">
    <property type="entry name" value="Ribosomal_bS20_sf"/>
</dbReference>
<dbReference type="OrthoDB" id="9808392at2"/>
<keyword evidence="8" id="KW-1185">Reference proteome</keyword>
<evidence type="ECO:0000256" key="6">
    <source>
        <dbReference type="ARBA" id="ARBA00035343"/>
    </source>
</evidence>
<dbReference type="GO" id="GO:0006412">
    <property type="term" value="P:translation"/>
    <property type="evidence" value="ECO:0007669"/>
    <property type="project" value="InterPro"/>
</dbReference>
<dbReference type="KEGG" id="mha:HF1_06950"/>
<keyword evidence="1" id="KW-0699">rRNA-binding</keyword>
<dbReference type="NCBIfam" id="TIGR00029">
    <property type="entry name" value="S20"/>
    <property type="match status" value="1"/>
</dbReference>
<evidence type="ECO:0000313" key="8">
    <source>
        <dbReference type="Proteomes" id="UP000008637"/>
    </source>
</evidence>
<dbReference type="GO" id="GO:0019843">
    <property type="term" value="F:rRNA binding"/>
    <property type="evidence" value="ECO:0007669"/>
    <property type="project" value="UniProtKB-KW"/>
</dbReference>
<keyword evidence="3 7" id="KW-0689">Ribosomal protein</keyword>
<keyword evidence="4" id="KW-0687">Ribonucleoprotein</keyword>
<dbReference type="GO" id="GO:0003735">
    <property type="term" value="F:structural constituent of ribosome"/>
    <property type="evidence" value="ECO:0007669"/>
    <property type="project" value="InterPro"/>
</dbReference>
<evidence type="ECO:0000256" key="2">
    <source>
        <dbReference type="ARBA" id="ARBA00022884"/>
    </source>
</evidence>
<dbReference type="HOGENOM" id="CLU_2634284_0_0_14"/>
<dbReference type="InterPro" id="IPR002583">
    <property type="entry name" value="Ribosomal_bS20"/>
</dbReference>
<dbReference type="Gene3D" id="1.20.58.110">
    <property type="entry name" value="Ribosomal protein S20"/>
    <property type="match status" value="1"/>
</dbReference>
<dbReference type="GO" id="GO:0005840">
    <property type="term" value="C:ribosome"/>
    <property type="evidence" value="ECO:0007669"/>
    <property type="project" value="UniProtKB-KW"/>
</dbReference>
<evidence type="ECO:0000256" key="3">
    <source>
        <dbReference type="ARBA" id="ARBA00022980"/>
    </source>
</evidence>
<dbReference type="GO" id="GO:1990904">
    <property type="term" value="C:ribonucleoprotein complex"/>
    <property type="evidence" value="ECO:0007669"/>
    <property type="project" value="UniProtKB-KW"/>
</dbReference>
<dbReference type="Proteomes" id="UP000008637">
    <property type="component" value="Chromosome"/>
</dbReference>
<keyword evidence="2" id="KW-0694">RNA-binding</keyword>
<protein>
    <recommendedName>
        <fullName evidence="5">Small ribosomal subunit protein bS20</fullName>
    </recommendedName>
    <alternativeName>
        <fullName evidence="6">30S ribosomal protein S20</fullName>
    </alternativeName>
</protein>